<dbReference type="Proteomes" id="UP000831787">
    <property type="component" value="Chromosome"/>
</dbReference>
<dbReference type="EMBL" id="CP095073">
    <property type="protein sequence ID" value="UOQ42912.1"/>
    <property type="molecule type" value="Genomic_DNA"/>
</dbReference>
<dbReference type="InterPro" id="IPR025441">
    <property type="entry name" value="DUF4181"/>
</dbReference>
<dbReference type="Pfam" id="PF13789">
    <property type="entry name" value="DUF4181"/>
    <property type="match status" value="1"/>
</dbReference>
<dbReference type="RefSeq" id="WP_244708272.1">
    <property type="nucleotide sequence ID" value="NZ_CP095073.1"/>
</dbReference>
<reference evidence="2 3" key="1">
    <citation type="submission" date="2022-04" db="EMBL/GenBank/DDBJ databases">
        <title>Halobacillus sp. isolated from saltern.</title>
        <authorList>
            <person name="Won M."/>
            <person name="Lee C.-M."/>
            <person name="Woen H.-Y."/>
            <person name="Kwon S.-W."/>
        </authorList>
    </citation>
    <scope>NUCLEOTIDE SEQUENCE [LARGE SCALE GENOMIC DNA]</scope>
    <source>
        <strain evidence="2 3">SSBR10-3</strain>
    </source>
</reference>
<keyword evidence="3" id="KW-1185">Reference proteome</keyword>
<accession>A0ABY4EFT5</accession>
<organism evidence="2 3">
    <name type="scientific">Halobacillus salinarum</name>
    <dbReference type="NCBI Taxonomy" id="2932257"/>
    <lineage>
        <taxon>Bacteria</taxon>
        <taxon>Bacillati</taxon>
        <taxon>Bacillota</taxon>
        <taxon>Bacilli</taxon>
        <taxon>Bacillales</taxon>
        <taxon>Bacillaceae</taxon>
        <taxon>Halobacillus</taxon>
    </lineage>
</organism>
<sequence length="133" mass="15513">MNGMYGGYIDIGLLIILIAAAAILWIELPAFIVRKCVGAPKKKWFSYNHVNNLHKNWEWMIRIIFLITFLFVGLIFQNAAYLSFSFVLFFICLQIIQTAAEWKYRPEDRYYLVSLSRVITIFVLTIALGFTTF</sequence>
<evidence type="ECO:0000256" key="1">
    <source>
        <dbReference type="SAM" id="Phobius"/>
    </source>
</evidence>
<proteinExistence type="predicted"/>
<keyword evidence="1" id="KW-0812">Transmembrane</keyword>
<protein>
    <submittedName>
        <fullName evidence="2">DUF4181 domain-containing protein</fullName>
    </submittedName>
</protein>
<evidence type="ECO:0000313" key="3">
    <source>
        <dbReference type="Proteomes" id="UP000831787"/>
    </source>
</evidence>
<name>A0ABY4EFT5_9BACI</name>
<feature type="transmembrane region" description="Helical" evidence="1">
    <location>
        <begin position="59"/>
        <end position="76"/>
    </location>
</feature>
<gene>
    <name evidence="2" type="ORF">MUN89_13195</name>
</gene>
<feature type="transmembrane region" description="Helical" evidence="1">
    <location>
        <begin position="12"/>
        <end position="33"/>
    </location>
</feature>
<feature type="transmembrane region" description="Helical" evidence="1">
    <location>
        <begin position="112"/>
        <end position="130"/>
    </location>
</feature>
<evidence type="ECO:0000313" key="2">
    <source>
        <dbReference type="EMBL" id="UOQ42912.1"/>
    </source>
</evidence>
<feature type="transmembrane region" description="Helical" evidence="1">
    <location>
        <begin position="82"/>
        <end position="100"/>
    </location>
</feature>
<keyword evidence="1" id="KW-1133">Transmembrane helix</keyword>
<keyword evidence="1" id="KW-0472">Membrane</keyword>